<evidence type="ECO:0000256" key="4">
    <source>
        <dbReference type="ARBA" id="ARBA00022989"/>
    </source>
</evidence>
<feature type="transmembrane region" description="Helical" evidence="7">
    <location>
        <begin position="310"/>
        <end position="328"/>
    </location>
</feature>
<feature type="transmembrane region" description="Helical" evidence="7">
    <location>
        <begin position="138"/>
        <end position="162"/>
    </location>
</feature>
<evidence type="ECO:0000313" key="10">
    <source>
        <dbReference type="Proteomes" id="UP001595847"/>
    </source>
</evidence>
<dbReference type="CDD" id="cd17324">
    <property type="entry name" value="MFS_NepI_like"/>
    <property type="match status" value="1"/>
</dbReference>
<dbReference type="PANTHER" id="PTHR43124:SF3">
    <property type="entry name" value="CHLORAMPHENICOL EFFLUX PUMP RV0191"/>
    <property type="match status" value="1"/>
</dbReference>
<keyword evidence="10" id="KW-1185">Reference proteome</keyword>
<dbReference type="PROSITE" id="PS50850">
    <property type="entry name" value="MFS"/>
    <property type="match status" value="1"/>
</dbReference>
<dbReference type="PANTHER" id="PTHR43124">
    <property type="entry name" value="PURINE EFFLUX PUMP PBUE"/>
    <property type="match status" value="1"/>
</dbReference>
<keyword evidence="3 7" id="KW-0812">Transmembrane</keyword>
<feature type="transmembrane region" description="Helical" evidence="7">
    <location>
        <begin position="334"/>
        <end position="356"/>
    </location>
</feature>
<feature type="transmembrane region" description="Helical" evidence="7">
    <location>
        <begin position="398"/>
        <end position="418"/>
    </location>
</feature>
<reference evidence="10" key="1">
    <citation type="journal article" date="2019" name="Int. J. Syst. Evol. Microbiol.">
        <title>The Global Catalogue of Microorganisms (GCM) 10K type strain sequencing project: providing services to taxonomists for standard genome sequencing and annotation.</title>
        <authorList>
            <consortium name="The Broad Institute Genomics Platform"/>
            <consortium name="The Broad Institute Genome Sequencing Center for Infectious Disease"/>
            <person name="Wu L."/>
            <person name="Ma J."/>
        </authorList>
    </citation>
    <scope>NUCLEOTIDE SEQUENCE [LARGE SCALE GENOMIC DNA]</scope>
    <source>
        <strain evidence="10">TBRC 1826</strain>
    </source>
</reference>
<feature type="transmembrane region" description="Helical" evidence="7">
    <location>
        <begin position="112"/>
        <end position="132"/>
    </location>
</feature>
<feature type="transmembrane region" description="Helical" evidence="7">
    <location>
        <begin position="247"/>
        <end position="265"/>
    </location>
</feature>
<evidence type="ECO:0000256" key="2">
    <source>
        <dbReference type="ARBA" id="ARBA00022475"/>
    </source>
</evidence>
<dbReference type="InterPro" id="IPR020846">
    <property type="entry name" value="MFS_dom"/>
</dbReference>
<dbReference type="Gene3D" id="1.20.1250.20">
    <property type="entry name" value="MFS general substrate transporter like domains"/>
    <property type="match status" value="1"/>
</dbReference>
<dbReference type="InterPro" id="IPR050189">
    <property type="entry name" value="MFS_Efflux_Transporters"/>
</dbReference>
<gene>
    <name evidence="9" type="ORF">ACFOVU_22835</name>
</gene>
<feature type="transmembrane region" description="Helical" evidence="7">
    <location>
        <begin position="81"/>
        <end position="105"/>
    </location>
</feature>
<comment type="subcellular location">
    <subcellularLocation>
        <location evidence="1">Cell membrane</location>
        <topology evidence="1">Multi-pass membrane protein</topology>
    </subcellularLocation>
</comment>
<evidence type="ECO:0000256" key="1">
    <source>
        <dbReference type="ARBA" id="ARBA00004651"/>
    </source>
</evidence>
<feature type="transmembrane region" description="Helical" evidence="7">
    <location>
        <begin position="368"/>
        <end position="386"/>
    </location>
</feature>
<proteinExistence type="predicted"/>
<name>A0ABV8FRQ0_9ACTN</name>
<keyword evidence="2" id="KW-1003">Cell membrane</keyword>
<keyword evidence="5 7" id="KW-0472">Membrane</keyword>
<accession>A0ABV8FRQ0</accession>
<comment type="caution">
    <text evidence="9">The sequence shown here is derived from an EMBL/GenBank/DDBJ whole genome shotgun (WGS) entry which is preliminary data.</text>
</comment>
<evidence type="ECO:0000259" key="8">
    <source>
        <dbReference type="PROSITE" id="PS50850"/>
    </source>
</evidence>
<evidence type="ECO:0000313" key="9">
    <source>
        <dbReference type="EMBL" id="MFC3998780.1"/>
    </source>
</evidence>
<feature type="transmembrane region" description="Helical" evidence="7">
    <location>
        <begin position="174"/>
        <end position="193"/>
    </location>
</feature>
<dbReference type="InterPro" id="IPR011701">
    <property type="entry name" value="MFS"/>
</dbReference>
<dbReference type="Pfam" id="PF07690">
    <property type="entry name" value="MFS_1"/>
    <property type="match status" value="1"/>
</dbReference>
<evidence type="ECO:0000256" key="6">
    <source>
        <dbReference type="SAM" id="MobiDB-lite"/>
    </source>
</evidence>
<feature type="region of interest" description="Disordered" evidence="6">
    <location>
        <begin position="1"/>
        <end position="40"/>
    </location>
</feature>
<evidence type="ECO:0000256" key="3">
    <source>
        <dbReference type="ARBA" id="ARBA00022692"/>
    </source>
</evidence>
<feature type="transmembrane region" description="Helical" evidence="7">
    <location>
        <begin position="277"/>
        <end position="298"/>
    </location>
</feature>
<dbReference type="Proteomes" id="UP001595847">
    <property type="component" value="Unassembled WGS sequence"/>
</dbReference>
<dbReference type="RefSeq" id="WP_378536873.1">
    <property type="nucleotide sequence ID" value="NZ_JBHSBH010000015.1"/>
</dbReference>
<sequence>MQNTSDPTPSPTSTPTADTGSPPLTPTADTEAPPSAPRQRPARQWAAVAVVAAATFTVVTAEMLPVGLLTPMAGSLRVSEGAAGLTLTITGLVAALSAPLVPLVAGHFDRRLLLCLLMAVLAIANLVSAWAPHFAVMVVARVLVGLAMGGVWSLAAGLAVRLVPERSVGTATSLIFSGIAIASVLGVPAGTYIGDLGGWRSAFAVTGAVALLVAVAMAVLLPRLPAERGTRAGGVAGLFRNPRITTGLTLVALLVAGHFAAYTYIRPVLEDTAGADATQVGTLLLCYGIAGIAGNFAAGTTAPAAPRATLAVTSALIAASVLLIPVIGGTAAAAAGLLVVWGAAYGGVSVGAQTWLMSSAPEAREAASALFVGVFNGSIAIGALIGGRVVDAAGPPSVMWLGGALAVGALVVTMAGRAPRGRRTPKGR</sequence>
<evidence type="ECO:0000256" key="7">
    <source>
        <dbReference type="SAM" id="Phobius"/>
    </source>
</evidence>
<keyword evidence="4 7" id="KW-1133">Transmembrane helix</keyword>
<feature type="transmembrane region" description="Helical" evidence="7">
    <location>
        <begin position="199"/>
        <end position="221"/>
    </location>
</feature>
<feature type="transmembrane region" description="Helical" evidence="7">
    <location>
        <begin position="45"/>
        <end position="69"/>
    </location>
</feature>
<protein>
    <submittedName>
        <fullName evidence="9">MFS transporter</fullName>
    </submittedName>
</protein>
<organism evidence="9 10">
    <name type="scientific">Nocardiopsis sediminis</name>
    <dbReference type="NCBI Taxonomy" id="1778267"/>
    <lineage>
        <taxon>Bacteria</taxon>
        <taxon>Bacillati</taxon>
        <taxon>Actinomycetota</taxon>
        <taxon>Actinomycetes</taxon>
        <taxon>Streptosporangiales</taxon>
        <taxon>Nocardiopsidaceae</taxon>
        <taxon>Nocardiopsis</taxon>
    </lineage>
</organism>
<dbReference type="EMBL" id="JBHSBH010000015">
    <property type="protein sequence ID" value="MFC3998780.1"/>
    <property type="molecule type" value="Genomic_DNA"/>
</dbReference>
<dbReference type="InterPro" id="IPR036259">
    <property type="entry name" value="MFS_trans_sf"/>
</dbReference>
<evidence type="ECO:0000256" key="5">
    <source>
        <dbReference type="ARBA" id="ARBA00023136"/>
    </source>
</evidence>
<feature type="domain" description="Major facilitator superfamily (MFS) profile" evidence="8">
    <location>
        <begin position="46"/>
        <end position="420"/>
    </location>
</feature>
<dbReference type="SUPFAM" id="SSF103473">
    <property type="entry name" value="MFS general substrate transporter"/>
    <property type="match status" value="1"/>
</dbReference>
<feature type="compositionally biased region" description="Low complexity" evidence="6">
    <location>
        <begin position="1"/>
        <end position="22"/>
    </location>
</feature>